<feature type="domain" description="SpoVT-AbrB" evidence="1">
    <location>
        <begin position="7"/>
        <end position="52"/>
    </location>
</feature>
<sequence length="72" mass="8138">MRKSNTARLSSKFQISIPKAVRTDRHWRAGQEFVFIPKGEGVLLVPVPSRDELAGLARGARADDYRDRADRT</sequence>
<dbReference type="EMBL" id="BMZS01000009">
    <property type="protein sequence ID" value="GHD56846.1"/>
    <property type="molecule type" value="Genomic_DNA"/>
</dbReference>
<dbReference type="NCBIfam" id="TIGR01439">
    <property type="entry name" value="lp_hng_hel_AbrB"/>
    <property type="match status" value="1"/>
</dbReference>
<dbReference type="AlphaFoldDB" id="A0A918XUA6"/>
<organism evidence="2 3">
    <name type="scientific">Thalassobaculum fulvum</name>
    <dbReference type="NCBI Taxonomy" id="1633335"/>
    <lineage>
        <taxon>Bacteria</taxon>
        <taxon>Pseudomonadati</taxon>
        <taxon>Pseudomonadota</taxon>
        <taxon>Alphaproteobacteria</taxon>
        <taxon>Rhodospirillales</taxon>
        <taxon>Thalassobaculaceae</taxon>
        <taxon>Thalassobaculum</taxon>
    </lineage>
</organism>
<dbReference type="SUPFAM" id="SSF89447">
    <property type="entry name" value="AbrB/MazE/MraZ-like"/>
    <property type="match status" value="1"/>
</dbReference>
<protein>
    <recommendedName>
        <fullName evidence="1">SpoVT-AbrB domain-containing protein</fullName>
    </recommendedName>
</protein>
<proteinExistence type="predicted"/>
<dbReference type="Gene3D" id="2.10.260.10">
    <property type="match status" value="1"/>
</dbReference>
<reference evidence="2" key="1">
    <citation type="journal article" date="2014" name="Int. J. Syst. Evol. Microbiol.">
        <title>Complete genome sequence of Corynebacterium casei LMG S-19264T (=DSM 44701T), isolated from a smear-ripened cheese.</title>
        <authorList>
            <consortium name="US DOE Joint Genome Institute (JGI-PGF)"/>
            <person name="Walter F."/>
            <person name="Albersmeier A."/>
            <person name="Kalinowski J."/>
            <person name="Ruckert C."/>
        </authorList>
    </citation>
    <scope>NUCLEOTIDE SEQUENCE</scope>
    <source>
        <strain evidence="2">KCTC 42651</strain>
    </source>
</reference>
<dbReference type="GO" id="GO:0003677">
    <property type="term" value="F:DNA binding"/>
    <property type="evidence" value="ECO:0007669"/>
    <property type="project" value="InterPro"/>
</dbReference>
<dbReference type="Proteomes" id="UP000630353">
    <property type="component" value="Unassembled WGS sequence"/>
</dbReference>
<reference evidence="2" key="2">
    <citation type="submission" date="2020-09" db="EMBL/GenBank/DDBJ databases">
        <authorList>
            <person name="Sun Q."/>
            <person name="Kim S."/>
        </authorList>
    </citation>
    <scope>NUCLEOTIDE SEQUENCE</scope>
    <source>
        <strain evidence="2">KCTC 42651</strain>
    </source>
</reference>
<comment type="caution">
    <text evidence="2">The sequence shown here is derived from an EMBL/GenBank/DDBJ whole genome shotgun (WGS) entry which is preliminary data.</text>
</comment>
<dbReference type="SMART" id="SM00966">
    <property type="entry name" value="SpoVT_AbrB"/>
    <property type="match status" value="1"/>
</dbReference>
<accession>A0A918XUA6</accession>
<dbReference type="InterPro" id="IPR007159">
    <property type="entry name" value="SpoVT-AbrB_dom"/>
</dbReference>
<dbReference type="Pfam" id="PF04014">
    <property type="entry name" value="MazE_antitoxin"/>
    <property type="match status" value="1"/>
</dbReference>
<evidence type="ECO:0000313" key="2">
    <source>
        <dbReference type="EMBL" id="GHD56846.1"/>
    </source>
</evidence>
<gene>
    <name evidence="2" type="ORF">GCM10017083_37450</name>
</gene>
<dbReference type="RefSeq" id="WP_189992467.1">
    <property type="nucleotide sequence ID" value="NZ_BMZS01000009.1"/>
</dbReference>
<evidence type="ECO:0000259" key="1">
    <source>
        <dbReference type="SMART" id="SM00966"/>
    </source>
</evidence>
<keyword evidence="3" id="KW-1185">Reference proteome</keyword>
<name>A0A918XUA6_9PROT</name>
<evidence type="ECO:0000313" key="3">
    <source>
        <dbReference type="Proteomes" id="UP000630353"/>
    </source>
</evidence>
<dbReference type="InterPro" id="IPR037914">
    <property type="entry name" value="SpoVT-AbrB_sf"/>
</dbReference>